<keyword evidence="2" id="KW-1185">Reference proteome</keyword>
<dbReference type="SUPFAM" id="SSF48452">
    <property type="entry name" value="TPR-like"/>
    <property type="match status" value="1"/>
</dbReference>
<reference evidence="1 2" key="1">
    <citation type="submission" date="2018-06" db="EMBL/GenBank/DDBJ databases">
        <title>Genomic Encyclopedia of Type Strains, Phase IV (KMG-IV): sequencing the most valuable type-strain genomes for metagenomic binning, comparative biology and taxonomic classification.</title>
        <authorList>
            <person name="Goeker M."/>
        </authorList>
    </citation>
    <scope>NUCLEOTIDE SEQUENCE [LARGE SCALE GENOMIC DNA]</scope>
    <source>
        <strain evidence="1 2">DSM 24875</strain>
    </source>
</reference>
<comment type="caution">
    <text evidence="1">The sequence shown here is derived from an EMBL/GenBank/DDBJ whole genome shotgun (WGS) entry which is preliminary data.</text>
</comment>
<dbReference type="AlphaFoldDB" id="A0A366ETI7"/>
<gene>
    <name evidence="1" type="ORF">DFR50_13464</name>
</gene>
<dbReference type="RefSeq" id="WP_113891848.1">
    <property type="nucleotide sequence ID" value="NZ_QNRK01000034.1"/>
</dbReference>
<evidence type="ECO:0000313" key="1">
    <source>
        <dbReference type="EMBL" id="RBP05701.1"/>
    </source>
</evidence>
<accession>A0A366ETI7</accession>
<sequence>MGFREDIFTLVKSHDWEACHKRIDEEEPGLSREQRASIAHWRSAVLVWQGRYEDALRIIDASKADAFTECGRLWDRAQILCRMGKFAEAIETLRGAPFGSEIDAFPGMTYEAIFLYCRLLIRCGREPPPNLLAALPDDFDTFTYDRRFMSKADLLSSTGRSSTSS</sequence>
<dbReference type="Proteomes" id="UP000253529">
    <property type="component" value="Unassembled WGS sequence"/>
</dbReference>
<evidence type="ECO:0008006" key="3">
    <source>
        <dbReference type="Google" id="ProtNLM"/>
    </source>
</evidence>
<dbReference type="EMBL" id="QNRK01000034">
    <property type="protein sequence ID" value="RBP05701.1"/>
    <property type="molecule type" value="Genomic_DNA"/>
</dbReference>
<dbReference type="Gene3D" id="1.25.40.10">
    <property type="entry name" value="Tetratricopeptide repeat domain"/>
    <property type="match status" value="1"/>
</dbReference>
<dbReference type="OrthoDB" id="8521102at2"/>
<evidence type="ECO:0000313" key="2">
    <source>
        <dbReference type="Proteomes" id="UP000253529"/>
    </source>
</evidence>
<dbReference type="InterPro" id="IPR011990">
    <property type="entry name" value="TPR-like_helical_dom_sf"/>
</dbReference>
<name>A0A366ETI7_9HYPH</name>
<proteinExistence type="predicted"/>
<organism evidence="1 2">
    <name type="scientific">Roseiarcus fermentans</name>
    <dbReference type="NCBI Taxonomy" id="1473586"/>
    <lineage>
        <taxon>Bacteria</taxon>
        <taxon>Pseudomonadati</taxon>
        <taxon>Pseudomonadota</taxon>
        <taxon>Alphaproteobacteria</taxon>
        <taxon>Hyphomicrobiales</taxon>
        <taxon>Roseiarcaceae</taxon>
        <taxon>Roseiarcus</taxon>
    </lineage>
</organism>
<protein>
    <recommendedName>
        <fullName evidence="3">Tetratricopeptide repeat protein</fullName>
    </recommendedName>
</protein>